<sequence length="151" mass="17527">MSADPLSGANQPASDLHGEEAAPTEYQYNGRFYEESMPDIKGIDPGSDGKFHCWEEGCNHKDDGRRHLMKHLRTHYKPVKCPKPDCGRRAAEQREMIRHVQSCHVAWANKQPKLKVQEFFCDLCGAPFRRKDYIRKHQRYSCPIVKGEQRE</sequence>
<dbReference type="Gene3D" id="3.30.160.60">
    <property type="entry name" value="Classic Zinc Finger"/>
    <property type="match status" value="1"/>
</dbReference>
<dbReference type="InParanoid" id="A0A1Y2EAM5"/>
<dbReference type="GO" id="GO:0008270">
    <property type="term" value="F:zinc ion binding"/>
    <property type="evidence" value="ECO:0007669"/>
    <property type="project" value="UniProtKB-KW"/>
</dbReference>
<dbReference type="Proteomes" id="UP000193689">
    <property type="component" value="Unassembled WGS sequence"/>
</dbReference>
<dbReference type="InterPro" id="IPR013087">
    <property type="entry name" value="Znf_C2H2_type"/>
</dbReference>
<evidence type="ECO:0000256" key="1">
    <source>
        <dbReference type="PROSITE-ProRule" id="PRU00042"/>
    </source>
</evidence>
<reference evidence="4 5" key="1">
    <citation type="submission" date="2016-07" db="EMBL/GenBank/DDBJ databases">
        <title>Pervasive Adenine N6-methylation of Active Genes in Fungi.</title>
        <authorList>
            <consortium name="DOE Joint Genome Institute"/>
            <person name="Mondo S.J."/>
            <person name="Dannebaum R.O."/>
            <person name="Kuo R.C."/>
            <person name="Labutti K."/>
            <person name="Haridas S."/>
            <person name="Kuo A."/>
            <person name="Salamov A."/>
            <person name="Ahrendt S.R."/>
            <person name="Lipzen A."/>
            <person name="Sullivan W."/>
            <person name="Andreopoulos W.B."/>
            <person name="Clum A."/>
            <person name="Lindquist E."/>
            <person name="Daum C."/>
            <person name="Ramamoorthy G.K."/>
            <person name="Gryganskyi A."/>
            <person name="Culley D."/>
            <person name="Magnuson J.K."/>
            <person name="James T.Y."/>
            <person name="O'Malley M.A."/>
            <person name="Stajich J.E."/>
            <person name="Spatafora J.W."/>
            <person name="Visel A."/>
            <person name="Grigoriev I.V."/>
        </authorList>
    </citation>
    <scope>NUCLEOTIDE SEQUENCE [LARGE SCALE GENOMIC DNA]</scope>
    <source>
        <strain evidence="4 5">CBS 129021</strain>
    </source>
</reference>
<dbReference type="EMBL" id="MCFJ01000003">
    <property type="protein sequence ID" value="ORY68306.1"/>
    <property type="molecule type" value="Genomic_DNA"/>
</dbReference>
<evidence type="ECO:0000313" key="5">
    <source>
        <dbReference type="Proteomes" id="UP000193689"/>
    </source>
</evidence>
<keyword evidence="5" id="KW-1185">Reference proteome</keyword>
<protein>
    <recommendedName>
        <fullName evidence="3">C2H2-type domain-containing protein</fullName>
    </recommendedName>
</protein>
<dbReference type="OrthoDB" id="654211at2759"/>
<feature type="domain" description="C2H2-type" evidence="3">
    <location>
        <begin position="119"/>
        <end position="150"/>
    </location>
</feature>
<keyword evidence="1" id="KW-0862">Zinc</keyword>
<evidence type="ECO:0000256" key="2">
    <source>
        <dbReference type="SAM" id="MobiDB-lite"/>
    </source>
</evidence>
<comment type="caution">
    <text evidence="4">The sequence shown here is derived from an EMBL/GenBank/DDBJ whole genome shotgun (WGS) entry which is preliminary data.</text>
</comment>
<feature type="region of interest" description="Disordered" evidence="2">
    <location>
        <begin position="1"/>
        <end position="22"/>
    </location>
</feature>
<dbReference type="RefSeq" id="XP_040718593.1">
    <property type="nucleotide sequence ID" value="XM_040859549.1"/>
</dbReference>
<gene>
    <name evidence="4" type="ORF">BCR38DRAFT_422722</name>
</gene>
<evidence type="ECO:0000259" key="3">
    <source>
        <dbReference type="PROSITE" id="PS50157"/>
    </source>
</evidence>
<name>A0A1Y2EAM5_9PEZI</name>
<dbReference type="AlphaFoldDB" id="A0A1Y2EAM5"/>
<evidence type="ECO:0000313" key="4">
    <source>
        <dbReference type="EMBL" id="ORY68306.1"/>
    </source>
</evidence>
<dbReference type="GeneID" id="63775761"/>
<keyword evidence="1" id="KW-0863">Zinc-finger</keyword>
<accession>A0A1Y2EAM5</accession>
<dbReference type="STRING" id="1141098.A0A1Y2EAM5"/>
<dbReference type="SMART" id="SM00355">
    <property type="entry name" value="ZnF_C2H2"/>
    <property type="match status" value="3"/>
</dbReference>
<keyword evidence="1" id="KW-0479">Metal-binding</keyword>
<proteinExistence type="predicted"/>
<organism evidence="4 5">
    <name type="scientific">Pseudomassariella vexata</name>
    <dbReference type="NCBI Taxonomy" id="1141098"/>
    <lineage>
        <taxon>Eukaryota</taxon>
        <taxon>Fungi</taxon>
        <taxon>Dikarya</taxon>
        <taxon>Ascomycota</taxon>
        <taxon>Pezizomycotina</taxon>
        <taxon>Sordariomycetes</taxon>
        <taxon>Xylariomycetidae</taxon>
        <taxon>Amphisphaeriales</taxon>
        <taxon>Pseudomassariaceae</taxon>
        <taxon>Pseudomassariella</taxon>
    </lineage>
</organism>
<dbReference type="PROSITE" id="PS50157">
    <property type="entry name" value="ZINC_FINGER_C2H2_2"/>
    <property type="match status" value="1"/>
</dbReference>